<organism evidence="2">
    <name type="scientific">marine metagenome</name>
    <dbReference type="NCBI Taxonomy" id="408172"/>
    <lineage>
        <taxon>unclassified sequences</taxon>
        <taxon>metagenomes</taxon>
        <taxon>ecological metagenomes</taxon>
    </lineage>
</organism>
<dbReference type="AlphaFoldDB" id="A0A381SWX8"/>
<feature type="transmembrane region" description="Helical" evidence="1">
    <location>
        <begin position="293"/>
        <end position="314"/>
    </location>
</feature>
<dbReference type="EMBL" id="UINC01003697">
    <property type="protein sequence ID" value="SVA08510.1"/>
    <property type="molecule type" value="Genomic_DNA"/>
</dbReference>
<feature type="transmembrane region" description="Helical" evidence="1">
    <location>
        <begin position="346"/>
        <end position="364"/>
    </location>
</feature>
<gene>
    <name evidence="2" type="ORF">METZ01_LOCUS61364</name>
</gene>
<evidence type="ECO:0000256" key="1">
    <source>
        <dbReference type="SAM" id="Phobius"/>
    </source>
</evidence>
<protein>
    <submittedName>
        <fullName evidence="2">Uncharacterized protein</fullName>
    </submittedName>
</protein>
<keyword evidence="1" id="KW-0812">Transmembrane</keyword>
<feature type="transmembrane region" description="Helical" evidence="1">
    <location>
        <begin position="320"/>
        <end position="339"/>
    </location>
</feature>
<accession>A0A381SWX8</accession>
<keyword evidence="1" id="KW-1133">Transmembrane helix</keyword>
<feature type="transmembrane region" description="Helical" evidence="1">
    <location>
        <begin position="262"/>
        <end position="281"/>
    </location>
</feature>
<sequence>MNINYIDTIKKYFSLNIYTGILLLTGYYIIQAGWINFTFAADDYYYLSKNTSANGLSVSDDFLVDIFARIPLHAVLQWLVFQFPFRESSLNYYFYFLFILNSIILRFLLIYVFNELEESKFISCSKFNISWLIVSCYPCNYEIMFWLTASSYIYGAVFLVMGLRSKGLLRVLLFYLSFLFSEMYILPIIVFIYVKDLRNGNYTMFKEIKNKYLLYIIAVILIIITKIILGLYVSSGNKTFFNTEFYEILKNIPDWISNTYSIHFYKIYPITALWIITYVYIQYKLIKKNDLSMIVICKINLAILFPFSISLFMAGPSIRAMYGATLFMLAMIGWILYIWQKNSKNMIPLVMILLIFATHQAYIFNIKNFNYEVVIQKKSNLIDYFQKCEEPCTVNLNDISSGFKRDYIMPIYYSREFVEWVRNNNHINKEVRYIL</sequence>
<name>A0A381SWX8_9ZZZZ</name>
<keyword evidence="1" id="KW-0472">Membrane</keyword>
<feature type="transmembrane region" description="Helical" evidence="1">
    <location>
        <begin position="169"/>
        <end position="192"/>
    </location>
</feature>
<feature type="transmembrane region" description="Helical" evidence="1">
    <location>
        <begin position="12"/>
        <end position="30"/>
    </location>
</feature>
<evidence type="ECO:0000313" key="2">
    <source>
        <dbReference type="EMBL" id="SVA08510.1"/>
    </source>
</evidence>
<reference evidence="2" key="1">
    <citation type="submission" date="2018-05" db="EMBL/GenBank/DDBJ databases">
        <authorList>
            <person name="Lanie J.A."/>
            <person name="Ng W.-L."/>
            <person name="Kazmierczak K.M."/>
            <person name="Andrzejewski T.M."/>
            <person name="Davidsen T.M."/>
            <person name="Wayne K.J."/>
            <person name="Tettelin H."/>
            <person name="Glass J.I."/>
            <person name="Rusch D."/>
            <person name="Podicherti R."/>
            <person name="Tsui H.-C.T."/>
            <person name="Winkler M.E."/>
        </authorList>
    </citation>
    <scope>NUCLEOTIDE SEQUENCE</scope>
</reference>
<feature type="transmembrane region" description="Helical" evidence="1">
    <location>
        <begin position="92"/>
        <end position="113"/>
    </location>
</feature>
<feature type="transmembrane region" description="Helical" evidence="1">
    <location>
        <begin position="212"/>
        <end position="233"/>
    </location>
</feature>
<proteinExistence type="predicted"/>